<dbReference type="Pfam" id="PF06073">
    <property type="entry name" value="DUF934"/>
    <property type="match status" value="1"/>
</dbReference>
<name>A0A916UGI3_9BURK</name>
<protein>
    <recommendedName>
        <fullName evidence="3">DUF934 domain-containing protein</fullName>
    </recommendedName>
</protein>
<dbReference type="AlphaFoldDB" id="A0A916UGI3"/>
<comment type="caution">
    <text evidence="1">The sequence shown here is derived from an EMBL/GenBank/DDBJ whole genome shotgun (WGS) entry which is preliminary data.</text>
</comment>
<dbReference type="InterPro" id="IPR008318">
    <property type="entry name" value="UCP030820"/>
</dbReference>
<dbReference type="Proteomes" id="UP000637423">
    <property type="component" value="Unassembled WGS sequence"/>
</dbReference>
<reference evidence="1" key="2">
    <citation type="submission" date="2020-09" db="EMBL/GenBank/DDBJ databases">
        <authorList>
            <person name="Sun Q."/>
            <person name="Zhou Y."/>
        </authorList>
    </citation>
    <scope>NUCLEOTIDE SEQUENCE</scope>
    <source>
        <strain evidence="1">CGMCC 1.10998</strain>
    </source>
</reference>
<evidence type="ECO:0000313" key="1">
    <source>
        <dbReference type="EMBL" id="GGC70188.1"/>
    </source>
</evidence>
<evidence type="ECO:0000313" key="2">
    <source>
        <dbReference type="Proteomes" id="UP000637423"/>
    </source>
</evidence>
<evidence type="ECO:0008006" key="3">
    <source>
        <dbReference type="Google" id="ProtNLM"/>
    </source>
</evidence>
<dbReference type="EMBL" id="BMED01000001">
    <property type="protein sequence ID" value="GGC70188.1"/>
    <property type="molecule type" value="Genomic_DNA"/>
</dbReference>
<dbReference type="RefSeq" id="WP_188565433.1">
    <property type="nucleotide sequence ID" value="NZ_BMED01000001.1"/>
</dbReference>
<dbReference type="PIRSF" id="PIRSF030820">
    <property type="entry name" value="UCP030820"/>
    <property type="match status" value="1"/>
</dbReference>
<proteinExistence type="predicted"/>
<keyword evidence="2" id="KW-1185">Reference proteome</keyword>
<reference evidence="1" key="1">
    <citation type="journal article" date="2014" name="Int. J. Syst. Evol. Microbiol.">
        <title>Complete genome sequence of Corynebacterium casei LMG S-19264T (=DSM 44701T), isolated from a smear-ripened cheese.</title>
        <authorList>
            <consortium name="US DOE Joint Genome Institute (JGI-PGF)"/>
            <person name="Walter F."/>
            <person name="Albersmeier A."/>
            <person name="Kalinowski J."/>
            <person name="Ruckert C."/>
        </authorList>
    </citation>
    <scope>NUCLEOTIDE SEQUENCE</scope>
    <source>
        <strain evidence="1">CGMCC 1.10998</strain>
    </source>
</reference>
<sequence>MREIIKDKKIIQDDWTVLRLAEGETPDAVEVPAGKVIVPLKVWQLQRDSLATRGDIAVWFGSDEQAKELKEDIQHFSLIAVDFPKFADGRGYSVAYNLRSRFSYTGELRAIGDVLRDQLFYMQRVGFNSFATREDKNIHDALKGLTDFSEKYQTSWDEKTPLFRREHREGAQA</sequence>
<gene>
    <name evidence="1" type="ORF">GCM10011396_16570</name>
</gene>
<accession>A0A916UGI3</accession>
<organism evidence="1 2">
    <name type="scientific">Undibacterium terreum</name>
    <dbReference type="NCBI Taxonomy" id="1224302"/>
    <lineage>
        <taxon>Bacteria</taxon>
        <taxon>Pseudomonadati</taxon>
        <taxon>Pseudomonadota</taxon>
        <taxon>Betaproteobacteria</taxon>
        <taxon>Burkholderiales</taxon>
        <taxon>Oxalobacteraceae</taxon>
        <taxon>Undibacterium</taxon>
    </lineage>
</organism>